<dbReference type="CDD" id="cd00009">
    <property type="entry name" value="AAA"/>
    <property type="match status" value="1"/>
</dbReference>
<keyword evidence="4" id="KW-1185">Reference proteome</keyword>
<dbReference type="Gene3D" id="1.10.8.80">
    <property type="entry name" value="Magnesium chelatase subunit I, C-Terminal domain"/>
    <property type="match status" value="1"/>
</dbReference>
<reference evidence="3" key="1">
    <citation type="submission" date="2022-06" db="EMBL/GenBank/DDBJ databases">
        <title>Alkalimarinus sp. nov., isolated from gut of a Alitta virens.</title>
        <authorList>
            <person name="Yang A.I."/>
            <person name="Shin N.-R."/>
        </authorList>
    </citation>
    <scope>NUCLEOTIDE SEQUENCE</scope>
    <source>
        <strain evidence="3">A2M4</strain>
    </source>
</reference>
<dbReference type="InterPro" id="IPR003593">
    <property type="entry name" value="AAA+_ATPase"/>
</dbReference>
<dbReference type="Pfam" id="PF13519">
    <property type="entry name" value="VWA_2"/>
    <property type="match status" value="1"/>
</dbReference>
<dbReference type="Gene3D" id="3.40.50.300">
    <property type="entry name" value="P-loop containing nucleotide triphosphate hydrolases"/>
    <property type="match status" value="1"/>
</dbReference>
<feature type="compositionally biased region" description="Pro residues" evidence="1">
    <location>
        <begin position="295"/>
        <end position="312"/>
    </location>
</feature>
<feature type="region of interest" description="Disordered" evidence="1">
    <location>
        <begin position="286"/>
        <end position="348"/>
    </location>
</feature>
<dbReference type="Pfam" id="PF17863">
    <property type="entry name" value="AAA_lid_2"/>
    <property type="match status" value="1"/>
</dbReference>
<evidence type="ECO:0000256" key="1">
    <source>
        <dbReference type="SAM" id="MobiDB-lite"/>
    </source>
</evidence>
<evidence type="ECO:0000259" key="2">
    <source>
        <dbReference type="SMART" id="SM00382"/>
    </source>
</evidence>
<dbReference type="RefSeq" id="WP_265048951.1">
    <property type="nucleotide sequence ID" value="NZ_CP100390.1"/>
</dbReference>
<dbReference type="InterPro" id="IPR041628">
    <property type="entry name" value="ChlI/MoxR_AAA_lid"/>
</dbReference>
<dbReference type="EMBL" id="CP100390">
    <property type="protein sequence ID" value="UZE97479.1"/>
    <property type="molecule type" value="Genomic_DNA"/>
</dbReference>
<gene>
    <name evidence="3" type="ORF">NKI27_06970</name>
</gene>
<name>A0ABY6N649_9ALTE</name>
<dbReference type="PANTHER" id="PTHR35023:SF1">
    <property type="entry name" value="MG-PROTOPORPHYRIN IX CHELATASE"/>
    <property type="match status" value="1"/>
</dbReference>
<feature type="compositionally biased region" description="Basic and acidic residues" evidence="1">
    <location>
        <begin position="318"/>
        <end position="331"/>
    </location>
</feature>
<dbReference type="PANTHER" id="PTHR35023">
    <property type="entry name" value="CHELATASE-RELATED"/>
    <property type="match status" value="1"/>
</dbReference>
<evidence type="ECO:0000313" key="3">
    <source>
        <dbReference type="EMBL" id="UZE97479.1"/>
    </source>
</evidence>
<sequence length="582" mass="63367">MSALLPKFPFSAVAGQASFKMALVLAAINPAIGGVLVSGPRGSAKSTLARGLADILPVEAHIQHPFVTLPLGASEEMLVGTLDLQQVLNEQQVAFCPGLLAKADGGVLYVDEVNLLPDTLVDLLLDVAASGVNCVERDGISHSHQSNFILLGTMNPDEGELRPQLQDRFGLAVELDNQYSIEERIEIVRLREAFDTSPQAFINNYAEQQQEITDGIAQARECLADVSCSDTLRKLIAERCYAANVDGLRADIVWYRAAIAHAAWQQRKCVTEADVLAVEELVLSHRRKPSSNKQPPMPPQTQKPFTRPPEPPGAASDQQKELPPETDKKPAGDWGSMAPVQQQTAEMSELSLPLRDGISSKVGFASWKSVVSKKLGAVMGGVNRGRQMSAKPDWFATLLANAGQWPPKTVRYRKAKTGKPVLHLVLLDTSASTLQNNLFSQAKAAILSIANQAYLDREQLTILGFGNEQVETLLPRVRAPKALREMLNGIPASGGTPLREVLLQANQYQQRLLRSMPELSIRTYLITDGKTTQSFDDVSLFGSTIVIDIEQSTVKRGKGKLIAEALRADYFSLPSICQPLAQ</sequence>
<dbReference type="InterPro" id="IPR036465">
    <property type="entry name" value="vWFA_dom_sf"/>
</dbReference>
<feature type="domain" description="AAA+ ATPase" evidence="2">
    <location>
        <begin position="31"/>
        <end position="175"/>
    </location>
</feature>
<organism evidence="3 4">
    <name type="scientific">Alkalimarinus alittae</name>
    <dbReference type="NCBI Taxonomy" id="2961619"/>
    <lineage>
        <taxon>Bacteria</taxon>
        <taxon>Pseudomonadati</taxon>
        <taxon>Pseudomonadota</taxon>
        <taxon>Gammaproteobacteria</taxon>
        <taxon>Alteromonadales</taxon>
        <taxon>Alteromonadaceae</taxon>
        <taxon>Alkalimarinus</taxon>
    </lineage>
</organism>
<dbReference type="SUPFAM" id="SSF52540">
    <property type="entry name" value="P-loop containing nucleoside triphosphate hydrolases"/>
    <property type="match status" value="1"/>
</dbReference>
<dbReference type="InterPro" id="IPR002035">
    <property type="entry name" value="VWF_A"/>
</dbReference>
<accession>A0ABY6N649</accession>
<dbReference type="Proteomes" id="UP001163739">
    <property type="component" value="Chromosome"/>
</dbReference>
<dbReference type="Pfam" id="PF07728">
    <property type="entry name" value="AAA_5"/>
    <property type="match status" value="1"/>
</dbReference>
<evidence type="ECO:0000313" key="4">
    <source>
        <dbReference type="Proteomes" id="UP001163739"/>
    </source>
</evidence>
<dbReference type="InterPro" id="IPR027417">
    <property type="entry name" value="P-loop_NTPase"/>
</dbReference>
<protein>
    <submittedName>
        <fullName evidence="3">VWA domain-containing protein</fullName>
    </submittedName>
</protein>
<dbReference type="SUPFAM" id="SSF53300">
    <property type="entry name" value="vWA-like"/>
    <property type="match status" value="1"/>
</dbReference>
<dbReference type="InterPro" id="IPR011704">
    <property type="entry name" value="ATPase_dyneun-rel_AAA"/>
</dbReference>
<dbReference type="SMART" id="SM00382">
    <property type="entry name" value="AAA"/>
    <property type="match status" value="1"/>
</dbReference>
<dbReference type="Gene3D" id="3.40.50.410">
    <property type="entry name" value="von Willebrand factor, type A domain"/>
    <property type="match status" value="1"/>
</dbReference>
<proteinExistence type="predicted"/>
<dbReference type="InterPro" id="IPR052989">
    <property type="entry name" value="Mg-chelatase_DI-like"/>
</dbReference>